<keyword evidence="2" id="KW-1185">Reference proteome</keyword>
<protein>
    <submittedName>
        <fullName evidence="1">Uncharacterized protein</fullName>
    </submittedName>
</protein>
<sequence>MKLPAYFVFHDDDKSYDLKSNQWVDDEEKWS</sequence>
<accession>A0ABS2QRQ4</accession>
<organism evidence="1 2">
    <name type="scientific">Priestia iocasae</name>
    <dbReference type="NCBI Taxonomy" id="2291674"/>
    <lineage>
        <taxon>Bacteria</taxon>
        <taxon>Bacillati</taxon>
        <taxon>Bacillota</taxon>
        <taxon>Bacilli</taxon>
        <taxon>Bacillales</taxon>
        <taxon>Bacillaceae</taxon>
        <taxon>Priestia</taxon>
    </lineage>
</organism>
<comment type="caution">
    <text evidence="1">The sequence shown here is derived from an EMBL/GenBank/DDBJ whole genome shotgun (WGS) entry which is preliminary data.</text>
</comment>
<proteinExistence type="predicted"/>
<name>A0ABS2QRQ4_9BACI</name>
<dbReference type="EMBL" id="JAFBFC010000001">
    <property type="protein sequence ID" value="MBM7702145.1"/>
    <property type="molecule type" value="Genomic_DNA"/>
</dbReference>
<evidence type="ECO:0000313" key="2">
    <source>
        <dbReference type="Proteomes" id="UP000809829"/>
    </source>
</evidence>
<gene>
    <name evidence="1" type="ORF">JOC83_000971</name>
</gene>
<reference evidence="1 2" key="1">
    <citation type="submission" date="2021-01" db="EMBL/GenBank/DDBJ databases">
        <title>Genomic Encyclopedia of Type Strains, Phase IV (KMG-IV): sequencing the most valuable type-strain genomes for metagenomic binning, comparative biology and taxonomic classification.</title>
        <authorList>
            <person name="Goeker M."/>
        </authorList>
    </citation>
    <scope>NUCLEOTIDE SEQUENCE [LARGE SCALE GENOMIC DNA]</scope>
    <source>
        <strain evidence="1 2">DSM 104297</strain>
    </source>
</reference>
<evidence type="ECO:0000313" key="1">
    <source>
        <dbReference type="EMBL" id="MBM7702145.1"/>
    </source>
</evidence>
<dbReference type="Proteomes" id="UP000809829">
    <property type="component" value="Unassembled WGS sequence"/>
</dbReference>